<name>A0A3R7GHR1_9STRA</name>
<dbReference type="InterPro" id="IPR056264">
    <property type="entry name" value="R2_ABCA1-4-like"/>
</dbReference>
<keyword evidence="1" id="KW-0813">Transport</keyword>
<feature type="domain" description="ABCA1-4-like C-terminal R2 regulatory" evidence="3">
    <location>
        <begin position="118"/>
        <end position="183"/>
    </location>
</feature>
<evidence type="ECO:0000313" key="5">
    <source>
        <dbReference type="Proteomes" id="UP000284657"/>
    </source>
</evidence>
<evidence type="ECO:0000313" key="4">
    <source>
        <dbReference type="EMBL" id="RLN52157.1"/>
    </source>
</evidence>
<reference evidence="4 5" key="1">
    <citation type="submission" date="2018-07" db="EMBL/GenBank/DDBJ databases">
        <title>Genome sequencing of oomycete isolates from Chile give support for New Zealand origin for Phytophthora kernoviae and make available the first Nothophytophthora sp. genome.</title>
        <authorList>
            <person name="Studholme D.J."/>
            <person name="Sanfuentes E."/>
            <person name="Panda P."/>
            <person name="Hill R."/>
            <person name="Sambles C."/>
            <person name="Grant M."/>
            <person name="Williams N.M."/>
            <person name="Mcdougal R.L."/>
        </authorList>
    </citation>
    <scope>NUCLEOTIDE SEQUENCE [LARGE SCALE GENOMIC DNA]</scope>
    <source>
        <strain evidence="4">Chile7</strain>
    </source>
</reference>
<dbReference type="AlphaFoldDB" id="A0A3R7GHR1"/>
<organism evidence="4 5">
    <name type="scientific">Phytophthora kernoviae</name>
    <dbReference type="NCBI Taxonomy" id="325452"/>
    <lineage>
        <taxon>Eukaryota</taxon>
        <taxon>Sar</taxon>
        <taxon>Stramenopiles</taxon>
        <taxon>Oomycota</taxon>
        <taxon>Peronosporomycetes</taxon>
        <taxon>Peronosporales</taxon>
        <taxon>Peronosporaceae</taxon>
        <taxon>Phytophthora</taxon>
    </lineage>
</organism>
<proteinExistence type="predicted"/>
<dbReference type="Proteomes" id="UP000284657">
    <property type="component" value="Unassembled WGS sequence"/>
</dbReference>
<evidence type="ECO:0000259" key="3">
    <source>
        <dbReference type="Pfam" id="PF23321"/>
    </source>
</evidence>
<dbReference type="PANTHER" id="PTHR19229">
    <property type="entry name" value="ATP-BINDING CASSETTE TRANSPORTER SUBFAMILY A ABCA"/>
    <property type="match status" value="1"/>
</dbReference>
<dbReference type="PANTHER" id="PTHR19229:SF36">
    <property type="entry name" value="ATP-BINDING CASSETTE SUB-FAMILY A MEMBER 2"/>
    <property type="match status" value="1"/>
</dbReference>
<dbReference type="GO" id="GO:0016020">
    <property type="term" value="C:membrane"/>
    <property type="evidence" value="ECO:0007669"/>
    <property type="project" value="InterPro"/>
</dbReference>
<dbReference type="EMBL" id="MBAD02001740">
    <property type="protein sequence ID" value="RLN52157.1"/>
    <property type="molecule type" value="Genomic_DNA"/>
</dbReference>
<dbReference type="InterPro" id="IPR026082">
    <property type="entry name" value="ABCA"/>
</dbReference>
<dbReference type="GO" id="GO:0140359">
    <property type="term" value="F:ABC-type transporter activity"/>
    <property type="evidence" value="ECO:0007669"/>
    <property type="project" value="InterPro"/>
</dbReference>
<evidence type="ECO:0000256" key="1">
    <source>
        <dbReference type="ARBA" id="ARBA00022448"/>
    </source>
</evidence>
<gene>
    <name evidence="4" type="ORF">BBJ29_009985</name>
</gene>
<dbReference type="Pfam" id="PF23321">
    <property type="entry name" value="R1_ABCA1"/>
    <property type="match status" value="1"/>
</dbReference>
<evidence type="ECO:0000256" key="2">
    <source>
        <dbReference type="ARBA" id="ARBA00022737"/>
    </source>
</evidence>
<sequence>MEECEALCSRVGIMVGGRLRCYGSVQHLKSRFGDGLMLDVKLDMPDTDELEYLVQHIFGDGNEFVTPASLEEKCLAFGNADLAGRITASHPTGYSLASAIERDGFVRAEAFCSWCVEETRFDTLNEYLQGSFGAEQVLVMERQNDFCRFKVRSSTEEVKLSKMFALIEDVKTKIHIREYSVSQTTLEQIFNSFASQQEEEQGIARGVYQGN</sequence>
<keyword evidence="2" id="KW-0677">Repeat</keyword>
<dbReference type="GO" id="GO:0005319">
    <property type="term" value="F:lipid transporter activity"/>
    <property type="evidence" value="ECO:0007669"/>
    <property type="project" value="TreeGrafter"/>
</dbReference>
<accession>A0A3R7GHR1</accession>
<protein>
    <recommendedName>
        <fullName evidence="3">ABCA1-4-like C-terminal R2 regulatory domain-containing protein</fullName>
    </recommendedName>
</protein>
<comment type="caution">
    <text evidence="4">The sequence shown here is derived from an EMBL/GenBank/DDBJ whole genome shotgun (WGS) entry which is preliminary data.</text>
</comment>